<accession>A0ABV2CK70</accession>
<organism evidence="1 2">
    <name type="scientific">Uliginosibacterium paludis</name>
    <dbReference type="NCBI Taxonomy" id="1615952"/>
    <lineage>
        <taxon>Bacteria</taxon>
        <taxon>Pseudomonadati</taxon>
        <taxon>Pseudomonadota</taxon>
        <taxon>Betaproteobacteria</taxon>
        <taxon>Rhodocyclales</taxon>
        <taxon>Zoogloeaceae</taxon>
        <taxon>Uliginosibacterium</taxon>
    </lineage>
</organism>
<evidence type="ECO:0000313" key="1">
    <source>
        <dbReference type="EMBL" id="MET1488296.1"/>
    </source>
</evidence>
<proteinExistence type="predicted"/>
<evidence type="ECO:0000313" key="2">
    <source>
        <dbReference type="Proteomes" id="UP001548590"/>
    </source>
</evidence>
<comment type="caution">
    <text evidence="1">The sequence shown here is derived from an EMBL/GenBank/DDBJ whole genome shotgun (WGS) entry which is preliminary data.</text>
</comment>
<evidence type="ECO:0008006" key="3">
    <source>
        <dbReference type="Google" id="ProtNLM"/>
    </source>
</evidence>
<dbReference type="RefSeq" id="WP_345926284.1">
    <property type="nucleotide sequence ID" value="NZ_JBDIVF010000003.1"/>
</dbReference>
<protein>
    <recommendedName>
        <fullName evidence="3">Phosphoglycerate mutase</fullName>
    </recommendedName>
</protein>
<name>A0ABV2CK70_9RHOO</name>
<reference evidence="1 2" key="1">
    <citation type="submission" date="2024-07" db="EMBL/GenBank/DDBJ databases">
        <title>Uliginosibacterium paludis KCTC:42655.</title>
        <authorList>
            <person name="Kim M.K."/>
        </authorList>
    </citation>
    <scope>NUCLEOTIDE SEQUENCE [LARGE SCALE GENOMIC DNA]</scope>
    <source>
        <strain evidence="1 2">KCTC 42655</strain>
    </source>
</reference>
<gene>
    <name evidence="1" type="ORF">ABVT11_00550</name>
</gene>
<dbReference type="EMBL" id="JBEWLZ010000001">
    <property type="protein sequence ID" value="MET1488296.1"/>
    <property type="molecule type" value="Genomic_DNA"/>
</dbReference>
<keyword evidence="2" id="KW-1185">Reference proteome</keyword>
<sequence>MAGSEVSFVLPGLIWPGQGIGSAIESLNLPALATLAGSGRVERGPGQTWLRYLSRQWGAEALDWAALRLTGERETTEAVAPGILCADPVSLGFSSDALILRGPREVALSPQEATELISTLNAEFSDAGQWLMTSPAHFYLLPHADPDTSFHPLDDVLGRPVAYFQPEGPRAREYARLSNELQVCLHNHPVNMRRREQGLLNANGIWLWGESPASLNPLLPPAAHVFSNDPIVTGLARRAGCSRLKSPDEAFSGRPGHSWVHDDRALLAARDGDFAGWTDALSVIDRELLQPAIEGWQKGRINELRLLAPSDKGMLQITLPRIARWAFWRRPADRKTLAGLLQSA</sequence>
<dbReference type="Proteomes" id="UP001548590">
    <property type="component" value="Unassembled WGS sequence"/>
</dbReference>